<proteinExistence type="predicted"/>
<dbReference type="RefSeq" id="WP_214587754.1">
    <property type="nucleotide sequence ID" value="NZ_JAUHGV010000005.1"/>
</dbReference>
<dbReference type="Gene3D" id="3.40.50.1000">
    <property type="entry name" value="HAD superfamily/HAD-like"/>
    <property type="match status" value="1"/>
</dbReference>
<comment type="caution">
    <text evidence="1">The sequence shown here is derived from an EMBL/GenBank/DDBJ whole genome shotgun (WGS) entry which is preliminary data.</text>
</comment>
<organism evidence="1 2">
    <name type="scientific">Chryseobacterium gambrini</name>
    <dbReference type="NCBI Taxonomy" id="373672"/>
    <lineage>
        <taxon>Bacteria</taxon>
        <taxon>Pseudomonadati</taxon>
        <taxon>Bacteroidota</taxon>
        <taxon>Flavobacteriia</taxon>
        <taxon>Flavobacteriales</taxon>
        <taxon>Weeksellaceae</taxon>
        <taxon>Chryseobacterium group</taxon>
        <taxon>Chryseobacterium</taxon>
    </lineage>
</organism>
<gene>
    <name evidence="1" type="ORF">QX233_06010</name>
</gene>
<accession>A0AAJ1VJ39</accession>
<evidence type="ECO:0000313" key="2">
    <source>
        <dbReference type="Proteomes" id="UP001225933"/>
    </source>
</evidence>
<dbReference type="EMBL" id="JAUHGV010000005">
    <property type="protein sequence ID" value="MDN4012003.1"/>
    <property type="molecule type" value="Genomic_DNA"/>
</dbReference>
<dbReference type="Proteomes" id="UP001225933">
    <property type="component" value="Unassembled WGS sequence"/>
</dbReference>
<evidence type="ECO:0000313" key="1">
    <source>
        <dbReference type="EMBL" id="MDN4012003.1"/>
    </source>
</evidence>
<reference evidence="1" key="1">
    <citation type="submission" date="2023-06" db="EMBL/GenBank/DDBJ databases">
        <title>Two Chryseobacterium gambrini strains from China.</title>
        <authorList>
            <person name="Zeng J."/>
            <person name="Wu Y."/>
        </authorList>
    </citation>
    <scope>NUCLEOTIDE SEQUENCE</scope>
    <source>
        <strain evidence="1">SQ219</strain>
    </source>
</reference>
<dbReference type="Pfam" id="PF18143">
    <property type="entry name" value="HAD_SAK_2"/>
    <property type="match status" value="1"/>
</dbReference>
<dbReference type="InterPro" id="IPR023214">
    <property type="entry name" value="HAD_sf"/>
</dbReference>
<name>A0AAJ1VJ39_9FLAO</name>
<protein>
    <submittedName>
        <fullName evidence="1">HAD domain-containing protein</fullName>
    </submittedName>
</protein>
<sequence>MKIIFVDIDGVLNNAEYYKNKSLHSHHKENSHFDPRNVIALNRIISSTGAKVVLSSAWRLIRNLEEINELFKEVNLNVEIISFTESLHYKDTFELAPRGLEILKWIRDYHKTLKGGLENYVIIDDEDDILDIQEKHFFQIDDKVGLTEANADEIIEFLNSYKIPKIELP</sequence>
<dbReference type="AlphaFoldDB" id="A0AAJ1VJ39"/>